<sequence>MKYLSIIFIMMFAQDSLIIKLDKSRVNYGDTVNIIFDNNTLDAINYYIDLDVFVDGFWGAADTDIMNPTREMVATYKIQTLKPGEKTSISYNTKILPRYYTDGFSKYRMSLHCINRGTNVEKIINSDDFEIILRRTEIRKRKK</sequence>
<accession>A0ABX2FVJ6</accession>
<keyword evidence="2" id="KW-1185">Reference proteome</keyword>
<gene>
    <name evidence="1" type="ORF">HNP98_003327</name>
</gene>
<protein>
    <submittedName>
        <fullName evidence="1">Uncharacterized protein</fullName>
    </submittedName>
</protein>
<evidence type="ECO:0000313" key="1">
    <source>
        <dbReference type="EMBL" id="NRT20484.1"/>
    </source>
</evidence>
<name>A0ABX2FVJ6_9BACT</name>
<dbReference type="Proteomes" id="UP000779507">
    <property type="component" value="Unassembled WGS sequence"/>
</dbReference>
<dbReference type="EMBL" id="JABSNP010000017">
    <property type="protein sequence ID" value="NRT20484.1"/>
    <property type="molecule type" value="Genomic_DNA"/>
</dbReference>
<comment type="caution">
    <text evidence="1">The sequence shown here is derived from an EMBL/GenBank/DDBJ whole genome shotgun (WGS) entry which is preliminary data.</text>
</comment>
<reference evidence="1 2" key="1">
    <citation type="submission" date="2020-05" db="EMBL/GenBank/DDBJ databases">
        <title>Genomic Encyclopedia of Type Strains, Phase IV (KMG-V): Genome sequencing to study the core and pangenomes of soil and plant-associated prokaryotes.</title>
        <authorList>
            <person name="Whitman W."/>
        </authorList>
    </citation>
    <scope>NUCLEOTIDE SEQUENCE [LARGE SCALE GENOMIC DNA]</scope>
    <source>
        <strain evidence="1 2">9A</strain>
    </source>
</reference>
<dbReference type="RefSeq" id="WP_173811256.1">
    <property type="nucleotide sequence ID" value="NZ_JABSNP010000017.1"/>
</dbReference>
<proteinExistence type="predicted"/>
<evidence type="ECO:0000313" key="2">
    <source>
        <dbReference type="Proteomes" id="UP000779507"/>
    </source>
</evidence>
<organism evidence="1 2">
    <name type="scientific">Hymenobacter caeli</name>
    <dbReference type="NCBI Taxonomy" id="2735894"/>
    <lineage>
        <taxon>Bacteria</taxon>
        <taxon>Pseudomonadati</taxon>
        <taxon>Bacteroidota</taxon>
        <taxon>Cytophagia</taxon>
        <taxon>Cytophagales</taxon>
        <taxon>Hymenobacteraceae</taxon>
        <taxon>Hymenobacter</taxon>
    </lineage>
</organism>